<dbReference type="GO" id="GO:0005516">
    <property type="term" value="F:calmodulin binding"/>
    <property type="evidence" value="ECO:0007669"/>
    <property type="project" value="InterPro"/>
</dbReference>
<feature type="compositionally biased region" description="Basic and acidic residues" evidence="1">
    <location>
        <begin position="208"/>
        <end position="233"/>
    </location>
</feature>
<organism evidence="4 5">
    <name type="scientific">Musa acuminata subsp. malaccensis</name>
    <name type="common">Wild banana</name>
    <name type="synonym">Musa malaccensis</name>
    <dbReference type="NCBI Taxonomy" id="214687"/>
    <lineage>
        <taxon>Eukaryota</taxon>
        <taxon>Viridiplantae</taxon>
        <taxon>Streptophyta</taxon>
        <taxon>Embryophyta</taxon>
        <taxon>Tracheophyta</taxon>
        <taxon>Spermatophyta</taxon>
        <taxon>Magnoliopsida</taxon>
        <taxon>Liliopsida</taxon>
        <taxon>Zingiberales</taxon>
        <taxon>Musaceae</taxon>
        <taxon>Musa</taxon>
    </lineage>
</organism>
<feature type="compositionally biased region" description="Low complexity" evidence="1">
    <location>
        <begin position="162"/>
        <end position="181"/>
    </location>
</feature>
<evidence type="ECO:0000313" key="5">
    <source>
        <dbReference type="Proteomes" id="UP000012960"/>
    </source>
</evidence>
<dbReference type="Gramene" id="Ma05_t24250.1">
    <property type="protein sequence ID" value="Ma05_p24250.1"/>
    <property type="gene ID" value="Ma05_g24250"/>
</dbReference>
<dbReference type="SMART" id="SM01054">
    <property type="entry name" value="CaM_binding"/>
    <property type="match status" value="1"/>
</dbReference>
<feature type="compositionally biased region" description="Polar residues" evidence="1">
    <location>
        <begin position="129"/>
        <end position="154"/>
    </location>
</feature>
<accession>A0A804J809</accession>
<feature type="region of interest" description="Disordered" evidence="1">
    <location>
        <begin position="420"/>
        <end position="439"/>
    </location>
</feature>
<dbReference type="Pfam" id="PF07839">
    <property type="entry name" value="CaM_binding"/>
    <property type="match status" value="1"/>
</dbReference>
<gene>
    <name evidence="3" type="ORF">GSMUA_276200.1</name>
</gene>
<dbReference type="EMBL" id="HG996470">
    <property type="protein sequence ID" value="CAG1839443.1"/>
    <property type="molecule type" value="Genomic_DNA"/>
</dbReference>
<dbReference type="InterPro" id="IPR012417">
    <property type="entry name" value="CaM-bd_dom_pln"/>
</dbReference>
<dbReference type="PANTHER" id="PTHR33349:SF20">
    <property type="entry name" value="CHROMO DOMAIN CEC-LIKE PROTEIN"/>
    <property type="match status" value="1"/>
</dbReference>
<protein>
    <submittedName>
        <fullName evidence="3">(wild Malaysian banana) hypothetical protein</fullName>
    </submittedName>
</protein>
<reference evidence="4" key="2">
    <citation type="submission" date="2021-05" db="UniProtKB">
        <authorList>
            <consortium name="EnsemblPlants"/>
        </authorList>
    </citation>
    <scope>IDENTIFICATION</scope>
    <source>
        <strain evidence="4">subsp. malaccensis</strain>
    </source>
</reference>
<keyword evidence="5" id="KW-1185">Reference proteome</keyword>
<feature type="compositionally biased region" description="Polar residues" evidence="1">
    <location>
        <begin position="420"/>
        <end position="433"/>
    </location>
</feature>
<dbReference type="EnsemblPlants" id="Ma05_t24250.1">
    <property type="protein sequence ID" value="Ma05_p24250.1"/>
    <property type="gene ID" value="Ma05_g24250"/>
</dbReference>
<feature type="compositionally biased region" description="Basic and acidic residues" evidence="1">
    <location>
        <begin position="349"/>
        <end position="360"/>
    </location>
</feature>
<feature type="region of interest" description="Disordered" evidence="1">
    <location>
        <begin position="1"/>
        <end position="386"/>
    </location>
</feature>
<dbReference type="OMA" id="HYNATKE"/>
<dbReference type="FunCoup" id="A0A804J809">
    <property type="interactions" value="2"/>
</dbReference>
<dbReference type="Proteomes" id="UP000012960">
    <property type="component" value="Unplaced"/>
</dbReference>
<evidence type="ECO:0000313" key="4">
    <source>
        <dbReference type="EnsemblPlants" id="Ma05_p24250.1"/>
    </source>
</evidence>
<evidence type="ECO:0000256" key="1">
    <source>
        <dbReference type="SAM" id="MobiDB-lite"/>
    </source>
</evidence>
<evidence type="ECO:0000259" key="2">
    <source>
        <dbReference type="SMART" id="SM01054"/>
    </source>
</evidence>
<dbReference type="InParanoid" id="A0A804J809"/>
<dbReference type="AlphaFoldDB" id="A0A804J809"/>
<name>A0A804J809_MUSAM</name>
<evidence type="ECO:0000313" key="3">
    <source>
        <dbReference type="EMBL" id="CAG1839443.1"/>
    </source>
</evidence>
<feature type="compositionally biased region" description="Acidic residues" evidence="1">
    <location>
        <begin position="289"/>
        <end position="334"/>
    </location>
</feature>
<proteinExistence type="predicted"/>
<dbReference type="PANTHER" id="PTHR33349">
    <property type="entry name" value="EMB|CAB62594.1"/>
    <property type="match status" value="1"/>
</dbReference>
<dbReference type="OrthoDB" id="1939646at2759"/>
<feature type="domain" description="Calmodulin-binding" evidence="2">
    <location>
        <begin position="312"/>
        <end position="415"/>
    </location>
</feature>
<sequence>MATSKPSTRLKERSSLVSHARSTTDDGARRRRASVPNSPDREARPPQCKTLTRSNSDVGKREKSVIHRPSTAGAIVNVTRSRLPARKPIEKPPSPSHPSQRTPPSGAVKERALKKTPSSIPRAAISSKPAGTSISSKPTGTSISSKPTGTSISSKPAGKSISSRTAGTSSKAATTLKTARTQPTVRARSPGSVIPKRKETTSVAAPSTHEEPVVAAEQDEKVAPPARVEEKEPVSVPSSEDLISDEPMDIVEDEEVLEVTEQYEPISPEQAPPPTPVDDGNGGDHGRDEEQDGANDDELPQGSEEESVADITDEEPEEEPSETVEQEDEAEEEDIKTPEAEPSTASAVPEKETVEEKAGEEAPTVKTRKKPAVAQEEKKETQMSNEVIEQTRSRLLEKQKSRVRALVGAFETVMALQDPGGQTCQQNHYNATKESTEST</sequence>
<feature type="compositionally biased region" description="Acidic residues" evidence="1">
    <location>
        <begin position="242"/>
        <end position="258"/>
    </location>
</feature>
<reference evidence="3" key="1">
    <citation type="submission" date="2021-03" db="EMBL/GenBank/DDBJ databases">
        <authorList>
            <consortium name="Genoscope - CEA"/>
            <person name="William W."/>
        </authorList>
    </citation>
    <scope>NUCLEOTIDE SEQUENCE</scope>
    <source>
        <strain evidence="3">Doubled-haploid Pahang</strain>
    </source>
</reference>